<evidence type="ECO:0000256" key="7">
    <source>
        <dbReference type="HAMAP-Rule" id="MF_02065"/>
    </source>
</evidence>
<dbReference type="Proteomes" id="UP000501602">
    <property type="component" value="Chromosome"/>
</dbReference>
<dbReference type="EC" id="4.2.2.29" evidence="7"/>
<dbReference type="Pfam" id="PF02618">
    <property type="entry name" value="YceG"/>
    <property type="match status" value="1"/>
</dbReference>
<dbReference type="CDD" id="cd08010">
    <property type="entry name" value="MltG_like"/>
    <property type="match status" value="1"/>
</dbReference>
<sequence length="336" mass="37366">MTRWFKGLLIAFGIALTITAAAALFVSQQVQKALTAELRIDATTEVTIAPGQSVRQLLLQWQQRGWIDSELWLRLALKLKPQLAGIKAGTYHLADDLTVEQALQHLKEGVEAQFSITLVEGGTIKEWLAQIQQHPRLVHTISSVQELTAALDIDDANPEGWFYPDTYSYSVGSSDVDLLSRAHQRMQQAVTTTWAERQQDLPLKSAYELLILASIIEKETAVAAERPLVSSVFINRLNKGMRLQTDPTVIYGLGDSYHGDITRKHLKTTTPYNTYRIDGLTPTPIANPSLASLQAAAAPQASKYLYFVANGEGGHTFSLNLKDHNRAVQRYLKMNK</sequence>
<dbReference type="GO" id="GO:0005886">
    <property type="term" value="C:plasma membrane"/>
    <property type="evidence" value="ECO:0007669"/>
    <property type="project" value="UniProtKB-UniRule"/>
</dbReference>
<dbReference type="GO" id="GO:0071555">
    <property type="term" value="P:cell wall organization"/>
    <property type="evidence" value="ECO:0007669"/>
    <property type="project" value="UniProtKB-KW"/>
</dbReference>
<gene>
    <name evidence="7 8" type="primary">mltG</name>
    <name evidence="8" type="ORF">HER31_06510</name>
</gene>
<keyword evidence="6 7" id="KW-0961">Cell wall biogenesis/degradation</keyword>
<organism evidence="8 9">
    <name type="scientific">Ferrimonas lipolytica</name>
    <dbReference type="NCBI Taxonomy" id="2724191"/>
    <lineage>
        <taxon>Bacteria</taxon>
        <taxon>Pseudomonadati</taxon>
        <taxon>Pseudomonadota</taxon>
        <taxon>Gammaproteobacteria</taxon>
        <taxon>Alteromonadales</taxon>
        <taxon>Ferrimonadaceae</taxon>
        <taxon>Ferrimonas</taxon>
    </lineage>
</organism>
<dbReference type="PANTHER" id="PTHR30518">
    <property type="entry name" value="ENDOLYTIC MUREIN TRANSGLYCOSYLASE"/>
    <property type="match status" value="1"/>
</dbReference>
<evidence type="ECO:0000256" key="3">
    <source>
        <dbReference type="ARBA" id="ARBA00022989"/>
    </source>
</evidence>
<dbReference type="EMBL" id="CP051180">
    <property type="protein sequence ID" value="QIZ76544.1"/>
    <property type="molecule type" value="Genomic_DNA"/>
</dbReference>
<evidence type="ECO:0000313" key="8">
    <source>
        <dbReference type="EMBL" id="QIZ76544.1"/>
    </source>
</evidence>
<dbReference type="InterPro" id="IPR003770">
    <property type="entry name" value="MLTG-like"/>
</dbReference>
<comment type="function">
    <text evidence="7">Functions as a peptidoglycan terminase that cleaves nascent peptidoglycan strands endolytically to terminate their elongation.</text>
</comment>
<comment type="catalytic activity">
    <reaction evidence="7">
        <text>a peptidoglycan chain = a peptidoglycan chain with N-acetyl-1,6-anhydromuramyl-[peptide] at the reducing end + a peptidoglycan chain with N-acetylglucosamine at the non-reducing end.</text>
        <dbReference type="EC" id="4.2.2.29"/>
    </reaction>
</comment>
<dbReference type="AlphaFoldDB" id="A0A6H1UBY0"/>
<protein>
    <recommendedName>
        <fullName evidence="7">Endolytic murein transglycosylase</fullName>
        <ecNumber evidence="7">4.2.2.29</ecNumber>
    </recommendedName>
    <alternativeName>
        <fullName evidence="7">Peptidoglycan lytic transglycosylase</fullName>
    </alternativeName>
    <alternativeName>
        <fullName evidence="7">Peptidoglycan polymerization terminase</fullName>
    </alternativeName>
</protein>
<evidence type="ECO:0000256" key="1">
    <source>
        <dbReference type="ARBA" id="ARBA00022475"/>
    </source>
</evidence>
<dbReference type="RefSeq" id="WP_168659806.1">
    <property type="nucleotide sequence ID" value="NZ_CP051180.1"/>
</dbReference>
<reference evidence="8 9" key="1">
    <citation type="submission" date="2020-04" db="EMBL/GenBank/DDBJ databases">
        <title>Ferrimonas sp. S7 isolated from sea water.</title>
        <authorList>
            <person name="Bae S.S."/>
            <person name="Baek K."/>
        </authorList>
    </citation>
    <scope>NUCLEOTIDE SEQUENCE [LARGE SCALE GENOMIC DNA]</scope>
    <source>
        <strain evidence="8 9">S7</strain>
    </source>
</reference>
<keyword evidence="3 7" id="KW-1133">Transmembrane helix</keyword>
<dbReference type="FunFam" id="3.30.160.60:FF:000242">
    <property type="entry name" value="Endolytic murein transglycosylase"/>
    <property type="match status" value="1"/>
</dbReference>
<evidence type="ECO:0000256" key="5">
    <source>
        <dbReference type="ARBA" id="ARBA00023239"/>
    </source>
</evidence>
<keyword evidence="9" id="KW-1185">Reference proteome</keyword>
<accession>A0A6H1UBY0</accession>
<dbReference type="GO" id="GO:0008932">
    <property type="term" value="F:lytic endotransglycosylase activity"/>
    <property type="evidence" value="ECO:0007669"/>
    <property type="project" value="UniProtKB-UniRule"/>
</dbReference>
<keyword evidence="7" id="KW-0997">Cell inner membrane</keyword>
<evidence type="ECO:0000256" key="6">
    <source>
        <dbReference type="ARBA" id="ARBA00023316"/>
    </source>
</evidence>
<dbReference type="Gene3D" id="3.30.160.60">
    <property type="entry name" value="Classic Zinc Finger"/>
    <property type="match status" value="2"/>
</dbReference>
<keyword evidence="4 7" id="KW-0472">Membrane</keyword>
<comment type="similarity">
    <text evidence="7">Belongs to the transglycosylase MltG family.</text>
</comment>
<evidence type="ECO:0000256" key="2">
    <source>
        <dbReference type="ARBA" id="ARBA00022692"/>
    </source>
</evidence>
<keyword evidence="5 7" id="KW-0456">Lyase</keyword>
<dbReference type="GO" id="GO:0009252">
    <property type="term" value="P:peptidoglycan biosynthetic process"/>
    <property type="evidence" value="ECO:0007669"/>
    <property type="project" value="UniProtKB-UniRule"/>
</dbReference>
<name>A0A6H1UBY0_9GAMM</name>
<dbReference type="KEGG" id="fes:HER31_06510"/>
<dbReference type="NCBIfam" id="TIGR00247">
    <property type="entry name" value="endolytic transglycosylase MltG"/>
    <property type="match status" value="1"/>
</dbReference>
<evidence type="ECO:0000256" key="4">
    <source>
        <dbReference type="ARBA" id="ARBA00023136"/>
    </source>
</evidence>
<dbReference type="PANTHER" id="PTHR30518:SF2">
    <property type="entry name" value="ENDOLYTIC MUREIN TRANSGLYCOSYLASE"/>
    <property type="match status" value="1"/>
</dbReference>
<evidence type="ECO:0000313" key="9">
    <source>
        <dbReference type="Proteomes" id="UP000501602"/>
    </source>
</evidence>
<dbReference type="HAMAP" id="MF_02065">
    <property type="entry name" value="MltG"/>
    <property type="match status" value="1"/>
</dbReference>
<feature type="site" description="Important for catalytic activity" evidence="7">
    <location>
        <position position="219"/>
    </location>
</feature>
<keyword evidence="2 7" id="KW-0812">Transmembrane</keyword>
<keyword evidence="1 7" id="KW-1003">Cell membrane</keyword>
<proteinExistence type="inferred from homology"/>